<dbReference type="Proteomes" id="UP001203036">
    <property type="component" value="Unassembled WGS sequence"/>
</dbReference>
<dbReference type="EMBL" id="JAMQGO010000001">
    <property type="protein sequence ID" value="MCM2560913.1"/>
    <property type="molecule type" value="Genomic_DNA"/>
</dbReference>
<evidence type="ECO:0000313" key="1">
    <source>
        <dbReference type="EMBL" id="MCM2560913.1"/>
    </source>
</evidence>
<comment type="caution">
    <text evidence="1">The sequence shown here is derived from an EMBL/GenBank/DDBJ whole genome shotgun (WGS) entry which is preliminary data.</text>
</comment>
<accession>A0ACC5ZSJ0</accession>
<gene>
    <name evidence="1" type="ORF">M8744_02025</name>
</gene>
<reference evidence="1" key="1">
    <citation type="submission" date="2022-06" db="EMBL/GenBank/DDBJ databases">
        <title>Lutimaribacter sp. EGI FJ00013, a novel bacterium isolated from a salt lake sediment enrichment.</title>
        <authorList>
            <person name="Gao L."/>
            <person name="Fang B.-Z."/>
            <person name="Li W.-J."/>
        </authorList>
    </citation>
    <scope>NUCLEOTIDE SEQUENCE</scope>
    <source>
        <strain evidence="1">EGI FJ00013</strain>
    </source>
</reference>
<keyword evidence="2" id="KW-1185">Reference proteome</keyword>
<evidence type="ECO:0000313" key="2">
    <source>
        <dbReference type="Proteomes" id="UP001203036"/>
    </source>
</evidence>
<name>A0ACC5ZSJ0_9RHOB</name>
<proteinExistence type="predicted"/>
<organism evidence="1 2">
    <name type="scientific">Lutimaribacter degradans</name>
    <dbReference type="NCBI Taxonomy" id="2945989"/>
    <lineage>
        <taxon>Bacteria</taxon>
        <taxon>Pseudomonadati</taxon>
        <taxon>Pseudomonadota</taxon>
        <taxon>Alphaproteobacteria</taxon>
        <taxon>Rhodobacterales</taxon>
        <taxon>Roseobacteraceae</taxon>
        <taxon>Lutimaribacter</taxon>
    </lineage>
</organism>
<sequence length="693" mass="72533">MAQATELVRVDRQGNIAIVTFAAPPVNVLGLALREALHHSLNELAADSAVAAIVLVGQGAHFSYGLDLRELDGPIRAPTPSDLASQVETLGKPVVAALRGMCLGAGFELALAATARVAQRGTQIALADLGLGLTPGAGGTQRLPRIVGARAALDLMLHARPQGAARMPALFDQVEAEDAAAAAIEVAQACIAAPRPATRDRNDGFDDPAAYQAEIARRRDKVALSPIPAARDIVAAVEAALLLPFEAGLTMEAEVFADSVASPQSHAQRHVVIAERRAVHMPETRPGAARPITQVAIVGGGVAACGIAGLFLSAGLPVIQFERTPEAVTEAKDRVMKICGDQRGRMERWQGTTALADLGRAQLVIEAVAEVPRTKAQVFAALGQVAGEGTILATQSGLLPIDPIAQASDQPEHVLGLHFHAPIGPARLVEVIPGSQSADWAIASVAALVRGPLGRVVVRAGTGGGTLAEPIMAAARDAGLTMLAQGVPIERIDRVMAQWGLPQGIFRQIDIIGPEVMVNRGRLLAGDGAGGFPAAHLDALDLLVQAGRKGRGAGQGFYRWDEDGHAHADDRLGTVLFGSAPAAYRVEEEEICLRVVAAMANQGARMLRATQALRPSDIDVACVLGAQFPRWRGGPMKAADLLGLFTVQRALERLAGEWPALYDPDPGFAALVRNGENFDALNKTGRNRRSIPG</sequence>
<protein>
    <submittedName>
        <fullName evidence="1">3-hydroxyacyl-CoA dehydrogenase NAD-binding domain-containing protein</fullName>
    </submittedName>
</protein>